<dbReference type="PRINTS" id="PR00778">
    <property type="entry name" value="HTHARSR"/>
</dbReference>
<dbReference type="Pfam" id="PF01022">
    <property type="entry name" value="HTH_5"/>
    <property type="match status" value="1"/>
</dbReference>
<dbReference type="GO" id="GO:0003700">
    <property type="term" value="F:DNA-binding transcription factor activity"/>
    <property type="evidence" value="ECO:0007669"/>
    <property type="project" value="InterPro"/>
</dbReference>
<feature type="domain" description="HTH arsR-type" evidence="4">
    <location>
        <begin position="1"/>
        <end position="92"/>
    </location>
</feature>
<dbReference type="Proteomes" id="UP000243406">
    <property type="component" value="Unassembled WGS sequence"/>
</dbReference>
<organism evidence="5 6">
    <name type="scientific">Acetoanaerobium noterae</name>
    <dbReference type="NCBI Taxonomy" id="745369"/>
    <lineage>
        <taxon>Bacteria</taxon>
        <taxon>Bacillati</taxon>
        <taxon>Bacillota</taxon>
        <taxon>Clostridia</taxon>
        <taxon>Peptostreptococcales</taxon>
        <taxon>Filifactoraceae</taxon>
        <taxon>Acetoanaerobium</taxon>
    </lineage>
</organism>
<gene>
    <name evidence="5" type="ORF">SAMN02745120_1632</name>
</gene>
<evidence type="ECO:0000259" key="4">
    <source>
        <dbReference type="PROSITE" id="PS50987"/>
    </source>
</evidence>
<keyword evidence="2" id="KW-0238">DNA-binding</keyword>
<dbReference type="AlphaFoldDB" id="A0A1T5BIF9"/>
<evidence type="ECO:0000313" key="6">
    <source>
        <dbReference type="Proteomes" id="UP000243406"/>
    </source>
</evidence>
<name>A0A1T5BIF9_9FIRM</name>
<keyword evidence="1" id="KW-0805">Transcription regulation</keyword>
<keyword evidence="3" id="KW-0804">Transcription</keyword>
<dbReference type="SMART" id="SM00418">
    <property type="entry name" value="HTH_ARSR"/>
    <property type="match status" value="1"/>
</dbReference>
<evidence type="ECO:0000256" key="1">
    <source>
        <dbReference type="ARBA" id="ARBA00023015"/>
    </source>
</evidence>
<dbReference type="RefSeq" id="WP_079589488.1">
    <property type="nucleotide sequence ID" value="NZ_CP154629.1"/>
</dbReference>
<protein>
    <submittedName>
        <fullName evidence="5">ArsR family transcriptional regulator</fullName>
    </submittedName>
</protein>
<dbReference type="InterPro" id="IPR001845">
    <property type="entry name" value="HTH_ArsR_DNA-bd_dom"/>
</dbReference>
<dbReference type="InterPro" id="IPR011991">
    <property type="entry name" value="ArsR-like_HTH"/>
</dbReference>
<dbReference type="GO" id="GO:0003677">
    <property type="term" value="F:DNA binding"/>
    <property type="evidence" value="ECO:0007669"/>
    <property type="project" value="UniProtKB-KW"/>
</dbReference>
<accession>A0A1T5BIF9</accession>
<dbReference type="InterPro" id="IPR036390">
    <property type="entry name" value="WH_DNA-bd_sf"/>
</dbReference>
<dbReference type="OrthoDB" id="9798835at2"/>
<sequence length="116" mass="13607">MNQLINLFKLLSDESRLRIIMMLYHQELCVCQLTGILELSQPTISKNLSKLRDLNLVKDTRKEKFVFYSLNLDNKVFIKLLDDIAETIELYPQLVLDKSRLSDKDIYLNQCCNPVL</sequence>
<evidence type="ECO:0000313" key="5">
    <source>
        <dbReference type="EMBL" id="SKB46799.1"/>
    </source>
</evidence>
<reference evidence="6" key="1">
    <citation type="submission" date="2017-02" db="EMBL/GenBank/DDBJ databases">
        <authorList>
            <person name="Varghese N."/>
            <person name="Submissions S."/>
        </authorList>
    </citation>
    <scope>NUCLEOTIDE SEQUENCE [LARGE SCALE GENOMIC DNA]</scope>
    <source>
        <strain evidence="6">ATCC 35199</strain>
    </source>
</reference>
<dbReference type="EMBL" id="FUYN01000003">
    <property type="protein sequence ID" value="SKB46799.1"/>
    <property type="molecule type" value="Genomic_DNA"/>
</dbReference>
<evidence type="ECO:0000256" key="2">
    <source>
        <dbReference type="ARBA" id="ARBA00023125"/>
    </source>
</evidence>
<proteinExistence type="predicted"/>
<dbReference type="SUPFAM" id="SSF46785">
    <property type="entry name" value="Winged helix' DNA-binding domain"/>
    <property type="match status" value="1"/>
</dbReference>
<dbReference type="InterPro" id="IPR051081">
    <property type="entry name" value="HTH_MetalResp_TranReg"/>
</dbReference>
<dbReference type="InterPro" id="IPR036388">
    <property type="entry name" value="WH-like_DNA-bd_sf"/>
</dbReference>
<dbReference type="PROSITE" id="PS50987">
    <property type="entry name" value="HTH_ARSR_2"/>
    <property type="match status" value="1"/>
</dbReference>
<dbReference type="CDD" id="cd00090">
    <property type="entry name" value="HTH_ARSR"/>
    <property type="match status" value="1"/>
</dbReference>
<evidence type="ECO:0000256" key="3">
    <source>
        <dbReference type="ARBA" id="ARBA00023163"/>
    </source>
</evidence>
<dbReference type="Gene3D" id="1.10.10.10">
    <property type="entry name" value="Winged helix-like DNA-binding domain superfamily/Winged helix DNA-binding domain"/>
    <property type="match status" value="1"/>
</dbReference>
<dbReference type="NCBIfam" id="NF033788">
    <property type="entry name" value="HTH_metalloreg"/>
    <property type="match status" value="1"/>
</dbReference>
<dbReference type="PANTHER" id="PTHR33154">
    <property type="entry name" value="TRANSCRIPTIONAL REGULATOR, ARSR FAMILY"/>
    <property type="match status" value="1"/>
</dbReference>
<keyword evidence="6" id="KW-1185">Reference proteome</keyword>
<dbReference type="PANTHER" id="PTHR33154:SF18">
    <property type="entry name" value="ARSENICAL RESISTANCE OPERON REPRESSOR"/>
    <property type="match status" value="1"/>
</dbReference>